<comment type="similarity">
    <text evidence="1">Belongs to the multicopper oxidase family.</text>
</comment>
<dbReference type="Pfam" id="PF07731">
    <property type="entry name" value="Cu-oxidase_2"/>
    <property type="match status" value="1"/>
</dbReference>
<keyword evidence="4" id="KW-0186">Copper</keyword>
<accession>A0A6A6X969</accession>
<dbReference type="PANTHER" id="PTHR11709:SF145">
    <property type="entry name" value="LCC1"/>
    <property type="match status" value="1"/>
</dbReference>
<dbReference type="SUPFAM" id="SSF49503">
    <property type="entry name" value="Cupredoxins"/>
    <property type="match status" value="3"/>
</dbReference>
<feature type="domain" description="Plastocyanin-like" evidence="6">
    <location>
        <begin position="436"/>
        <end position="553"/>
    </location>
</feature>
<dbReference type="InterPro" id="IPR001117">
    <property type="entry name" value="Cu-oxidase_2nd"/>
</dbReference>
<reference evidence="8" key="1">
    <citation type="journal article" date="2020" name="Stud. Mycol.">
        <title>101 Dothideomycetes genomes: a test case for predicting lifestyles and emergence of pathogens.</title>
        <authorList>
            <person name="Haridas S."/>
            <person name="Albert R."/>
            <person name="Binder M."/>
            <person name="Bloem J."/>
            <person name="Labutti K."/>
            <person name="Salamov A."/>
            <person name="Andreopoulos B."/>
            <person name="Baker S."/>
            <person name="Barry K."/>
            <person name="Bills G."/>
            <person name="Bluhm B."/>
            <person name="Cannon C."/>
            <person name="Castanera R."/>
            <person name="Culley D."/>
            <person name="Daum C."/>
            <person name="Ezra D."/>
            <person name="Gonzalez J."/>
            <person name="Henrissat B."/>
            <person name="Kuo A."/>
            <person name="Liang C."/>
            <person name="Lipzen A."/>
            <person name="Lutzoni F."/>
            <person name="Magnuson J."/>
            <person name="Mondo S."/>
            <person name="Nolan M."/>
            <person name="Ohm R."/>
            <person name="Pangilinan J."/>
            <person name="Park H.-J."/>
            <person name="Ramirez L."/>
            <person name="Alfaro M."/>
            <person name="Sun H."/>
            <person name="Tritt A."/>
            <person name="Yoshinaga Y."/>
            <person name="Zwiers L.-H."/>
            <person name="Turgeon B."/>
            <person name="Goodwin S."/>
            <person name="Spatafora J."/>
            <person name="Crous P."/>
            <person name="Grigoriev I."/>
        </authorList>
    </citation>
    <scope>NUCLEOTIDE SEQUENCE</scope>
    <source>
        <strain evidence="8">CBS 109.77</strain>
    </source>
</reference>
<keyword evidence="2" id="KW-0479">Metal-binding</keyword>
<evidence type="ECO:0000313" key="8">
    <source>
        <dbReference type="EMBL" id="KAF2792949.1"/>
    </source>
</evidence>
<dbReference type="EMBL" id="MU001948">
    <property type="protein sequence ID" value="KAF2792949.1"/>
    <property type="molecule type" value="Genomic_DNA"/>
</dbReference>
<organism evidence="8 9">
    <name type="scientific">Melanomma pulvis-pyrius CBS 109.77</name>
    <dbReference type="NCBI Taxonomy" id="1314802"/>
    <lineage>
        <taxon>Eukaryota</taxon>
        <taxon>Fungi</taxon>
        <taxon>Dikarya</taxon>
        <taxon>Ascomycota</taxon>
        <taxon>Pezizomycotina</taxon>
        <taxon>Dothideomycetes</taxon>
        <taxon>Pleosporomycetidae</taxon>
        <taxon>Pleosporales</taxon>
        <taxon>Melanommataceae</taxon>
        <taxon>Melanomma</taxon>
    </lineage>
</organism>
<dbReference type="Gene3D" id="2.60.40.420">
    <property type="entry name" value="Cupredoxins - blue copper proteins"/>
    <property type="match status" value="3"/>
</dbReference>
<dbReference type="FunFam" id="2.60.40.420:FF:000021">
    <property type="entry name" value="Extracellular dihydrogeodin oxidase/laccase"/>
    <property type="match status" value="1"/>
</dbReference>
<evidence type="ECO:0000259" key="5">
    <source>
        <dbReference type="Pfam" id="PF00394"/>
    </source>
</evidence>
<dbReference type="PANTHER" id="PTHR11709">
    <property type="entry name" value="MULTI-COPPER OXIDASE"/>
    <property type="match status" value="1"/>
</dbReference>
<dbReference type="GO" id="GO:0005507">
    <property type="term" value="F:copper ion binding"/>
    <property type="evidence" value="ECO:0007669"/>
    <property type="project" value="InterPro"/>
</dbReference>
<evidence type="ECO:0000259" key="7">
    <source>
        <dbReference type="Pfam" id="PF07732"/>
    </source>
</evidence>
<gene>
    <name evidence="8" type="ORF">K505DRAFT_325804</name>
</gene>
<feature type="domain" description="Plastocyanin-like" evidence="7">
    <location>
        <begin position="80"/>
        <end position="189"/>
    </location>
</feature>
<dbReference type="InterPro" id="IPR011707">
    <property type="entry name" value="Cu-oxidase-like_N"/>
</dbReference>
<evidence type="ECO:0000256" key="4">
    <source>
        <dbReference type="ARBA" id="ARBA00023008"/>
    </source>
</evidence>
<evidence type="ECO:0000256" key="1">
    <source>
        <dbReference type="ARBA" id="ARBA00010609"/>
    </source>
</evidence>
<dbReference type="InterPro" id="IPR011706">
    <property type="entry name" value="Cu-oxidase_C"/>
</dbReference>
<dbReference type="AlphaFoldDB" id="A0A6A6X969"/>
<evidence type="ECO:0000313" key="9">
    <source>
        <dbReference type="Proteomes" id="UP000799757"/>
    </source>
</evidence>
<dbReference type="CDD" id="cd13854">
    <property type="entry name" value="CuRO_1_MaLCC_like"/>
    <property type="match status" value="1"/>
</dbReference>
<dbReference type="CDD" id="cd13901">
    <property type="entry name" value="CuRO_3_MaLCC_like"/>
    <property type="match status" value="1"/>
</dbReference>
<dbReference type="GO" id="GO:0016491">
    <property type="term" value="F:oxidoreductase activity"/>
    <property type="evidence" value="ECO:0007669"/>
    <property type="project" value="UniProtKB-KW"/>
</dbReference>
<protein>
    <submittedName>
        <fullName evidence="8">Multicopper oxidase</fullName>
    </submittedName>
</protein>
<dbReference type="InterPro" id="IPR045087">
    <property type="entry name" value="Cu-oxidase_fam"/>
</dbReference>
<dbReference type="Proteomes" id="UP000799757">
    <property type="component" value="Unassembled WGS sequence"/>
</dbReference>
<evidence type="ECO:0000259" key="6">
    <source>
        <dbReference type="Pfam" id="PF07731"/>
    </source>
</evidence>
<dbReference type="OrthoDB" id="2121828at2759"/>
<keyword evidence="9" id="KW-1185">Reference proteome</keyword>
<name>A0A6A6X969_9PLEO</name>
<evidence type="ECO:0000256" key="2">
    <source>
        <dbReference type="ARBA" id="ARBA00022723"/>
    </source>
</evidence>
<keyword evidence="3" id="KW-0560">Oxidoreductase</keyword>
<evidence type="ECO:0000256" key="3">
    <source>
        <dbReference type="ARBA" id="ARBA00023002"/>
    </source>
</evidence>
<sequence>MKNLIKSIIGVVGLVNAAGLDQTETNGNSLLGTFDAPVLSALPGSTWGEKTLETTNVYKNSPNTGKLRKYNFDISRGLLAPDGVNASLILVNGAFPGPTIEANWGDTFQITVNNKIEGPEAGTSLHWHGLLQHETPWMDGVPSVTQCPIAPGQSFTYTFKADRPGTSWWHSHYAAQTAGGLHGAMIIHGPIPAGVTYDYDLGPVLLSDHYFIDYRELLQGYLSVPLDLIFSDNNLINGKGQFDCSKTNRTCTPNAGYSKFRFRSGKTHLLRLINTSAEGLQHFTIDGHSFQVIEFDFVPIKRFTTSKVTLSPGQRANILVKGIGKPNSSYWVRSDIDAVCAAPSQPHALAQIYYENSDITKAPNTNATPYTAIGCGTDPLASTVPLYPIAPPANPSTRKDLDITLGFNQTGFLQWYMNNVTFRADMNLALLSAVNNGTEYFGVPEWNVWDFGSNSSIRMLMRNYHISPHPMHLHGHDFWILAEGHGDWDGKIVNPGNPIRRDTHQLLPMDAENRPGYAVIEWVQDNPGVWAFHCHIFSHLSLGFYINVLERPDDVQNFDIPDSVQNTCVQWNAYASKNVVDQPDAGLKNRK</sequence>
<dbReference type="InterPro" id="IPR008972">
    <property type="entry name" value="Cupredoxin"/>
</dbReference>
<feature type="domain" description="Plastocyanin-like" evidence="5">
    <location>
        <begin position="203"/>
        <end position="356"/>
    </location>
</feature>
<dbReference type="Pfam" id="PF07732">
    <property type="entry name" value="Cu-oxidase_3"/>
    <property type="match status" value="1"/>
</dbReference>
<dbReference type="Pfam" id="PF00394">
    <property type="entry name" value="Cu-oxidase"/>
    <property type="match status" value="1"/>
</dbReference>
<proteinExistence type="inferred from homology"/>